<name>A0A6J7F0T2_9ZZZZ</name>
<feature type="transmembrane region" description="Helical" evidence="1">
    <location>
        <begin position="6"/>
        <end position="24"/>
    </location>
</feature>
<dbReference type="EMBL" id="CAFBLP010000064">
    <property type="protein sequence ID" value="CAB4885919.1"/>
    <property type="molecule type" value="Genomic_DNA"/>
</dbReference>
<evidence type="ECO:0000256" key="1">
    <source>
        <dbReference type="SAM" id="Phobius"/>
    </source>
</evidence>
<keyword evidence="1" id="KW-0472">Membrane</keyword>
<reference evidence="2" key="1">
    <citation type="submission" date="2020-05" db="EMBL/GenBank/DDBJ databases">
        <authorList>
            <person name="Chiriac C."/>
            <person name="Salcher M."/>
            <person name="Ghai R."/>
            <person name="Kavagutti S V."/>
        </authorList>
    </citation>
    <scope>NUCLEOTIDE SEQUENCE</scope>
</reference>
<dbReference type="AlphaFoldDB" id="A0A6J7F0T2"/>
<proteinExistence type="predicted"/>
<protein>
    <submittedName>
        <fullName evidence="2">Unannotated protein</fullName>
    </submittedName>
</protein>
<organism evidence="2">
    <name type="scientific">freshwater metagenome</name>
    <dbReference type="NCBI Taxonomy" id="449393"/>
    <lineage>
        <taxon>unclassified sequences</taxon>
        <taxon>metagenomes</taxon>
        <taxon>ecological metagenomes</taxon>
    </lineage>
</organism>
<keyword evidence="1" id="KW-1133">Transmembrane helix</keyword>
<accession>A0A6J7F0T2</accession>
<sequence length="118" mass="12473">MSVVVGLVIIAVVIMIVIVAVIVAEDDIVVDGGASGIDDLDVMQQPVERLALAQLRSEFADGIVALVGLAHLCRLLADLHRDALVFGLEVVVVDREVLGNGNGPQCEIDLDGLLRLHT</sequence>
<gene>
    <name evidence="2" type="ORF">UFOPK3376_02215</name>
</gene>
<evidence type="ECO:0000313" key="2">
    <source>
        <dbReference type="EMBL" id="CAB4885919.1"/>
    </source>
</evidence>
<keyword evidence="1" id="KW-0812">Transmembrane</keyword>